<keyword evidence="11 18" id="KW-0547">Nucleotide-binding</keyword>
<dbReference type="EnsemblPlants" id="TraesCS4A02G466600.1">
    <property type="protein sequence ID" value="TraesCS4A02G466600.1"/>
    <property type="gene ID" value="TraesCS4A02G466600"/>
</dbReference>
<dbReference type="CDD" id="cd14066">
    <property type="entry name" value="STKc_IRAK"/>
    <property type="match status" value="1"/>
</dbReference>
<keyword evidence="17" id="KW-0325">Glycoprotein</keyword>
<dbReference type="GO" id="GO:0004674">
    <property type="term" value="F:protein serine/threonine kinase activity"/>
    <property type="evidence" value="ECO:0007669"/>
    <property type="project" value="UniProtKB-KW"/>
</dbReference>
<evidence type="ECO:0000256" key="3">
    <source>
        <dbReference type="ARBA" id="ARBA00010217"/>
    </source>
</evidence>
<keyword evidence="15 20" id="KW-0472">Membrane</keyword>
<dbReference type="InterPro" id="IPR013320">
    <property type="entry name" value="ConA-like_dom_sf"/>
</dbReference>
<dbReference type="CDD" id="cd06899">
    <property type="entry name" value="lectin_legume_LecRK_Arcelin_ConA"/>
    <property type="match status" value="1"/>
</dbReference>
<evidence type="ECO:0000256" key="18">
    <source>
        <dbReference type="PROSITE-ProRule" id="PRU10141"/>
    </source>
</evidence>
<evidence type="ECO:0000256" key="6">
    <source>
        <dbReference type="ARBA" id="ARBA00022527"/>
    </source>
</evidence>
<name>A0A3B6I352_WHEAT</name>
<keyword evidence="5" id="KW-1003">Cell membrane</keyword>
<protein>
    <recommendedName>
        <fullName evidence="4">non-specific serine/threonine protein kinase</fullName>
        <ecNumber evidence="4">2.7.11.1</ecNumber>
    </recommendedName>
</protein>
<feature type="binding site" evidence="18">
    <location>
        <position position="406"/>
    </location>
    <ligand>
        <name>ATP</name>
        <dbReference type="ChEBI" id="CHEBI:30616"/>
    </ligand>
</feature>
<evidence type="ECO:0000256" key="12">
    <source>
        <dbReference type="ARBA" id="ARBA00022777"/>
    </source>
</evidence>
<dbReference type="PROSITE" id="PS00107">
    <property type="entry name" value="PROTEIN_KINASE_ATP"/>
    <property type="match status" value="1"/>
</dbReference>
<evidence type="ECO:0000256" key="5">
    <source>
        <dbReference type="ARBA" id="ARBA00022475"/>
    </source>
</evidence>
<evidence type="ECO:0000256" key="19">
    <source>
        <dbReference type="SAM" id="MobiDB-lite"/>
    </source>
</evidence>
<evidence type="ECO:0000256" key="1">
    <source>
        <dbReference type="ARBA" id="ARBA00004251"/>
    </source>
</evidence>
<dbReference type="GO" id="GO:0002229">
    <property type="term" value="P:defense response to oomycetes"/>
    <property type="evidence" value="ECO:0007669"/>
    <property type="project" value="UniProtKB-ARBA"/>
</dbReference>
<dbReference type="InterPro" id="IPR000719">
    <property type="entry name" value="Prot_kinase_dom"/>
</dbReference>
<evidence type="ECO:0000313" key="23">
    <source>
        <dbReference type="Proteomes" id="UP000019116"/>
    </source>
</evidence>
<dbReference type="EC" id="2.7.11.1" evidence="4"/>
<evidence type="ECO:0000256" key="7">
    <source>
        <dbReference type="ARBA" id="ARBA00022679"/>
    </source>
</evidence>
<keyword evidence="14 20" id="KW-1133">Transmembrane helix</keyword>
<dbReference type="GO" id="GO:0005524">
    <property type="term" value="F:ATP binding"/>
    <property type="evidence" value="ECO:0007669"/>
    <property type="project" value="UniProtKB-UniRule"/>
</dbReference>
<evidence type="ECO:0000256" key="8">
    <source>
        <dbReference type="ARBA" id="ARBA00022692"/>
    </source>
</evidence>
<keyword evidence="13 18" id="KW-0067">ATP-binding</keyword>
<dbReference type="Pfam" id="PF00139">
    <property type="entry name" value="Lectin_legB"/>
    <property type="match status" value="1"/>
</dbReference>
<comment type="subcellular location">
    <subcellularLocation>
        <location evidence="1">Cell membrane</location>
        <topology evidence="1">Single-pass type I membrane protein</topology>
    </subcellularLocation>
</comment>
<dbReference type="OrthoDB" id="1935106at2759"/>
<evidence type="ECO:0000256" key="16">
    <source>
        <dbReference type="ARBA" id="ARBA00023170"/>
    </source>
</evidence>
<dbReference type="PANTHER" id="PTHR27007">
    <property type="match status" value="1"/>
</dbReference>
<dbReference type="PROSITE" id="PS00108">
    <property type="entry name" value="PROTEIN_KINASE_ST"/>
    <property type="match status" value="1"/>
</dbReference>
<feature type="transmembrane region" description="Helical" evidence="20">
    <location>
        <begin position="301"/>
        <end position="328"/>
    </location>
</feature>
<dbReference type="PROSITE" id="PS50011">
    <property type="entry name" value="PROTEIN_KINASE_DOM"/>
    <property type="match status" value="1"/>
</dbReference>
<dbReference type="GO" id="GO:0005886">
    <property type="term" value="C:plasma membrane"/>
    <property type="evidence" value="ECO:0000318"/>
    <property type="project" value="GO_Central"/>
</dbReference>
<dbReference type="InterPro" id="IPR017441">
    <property type="entry name" value="Protein_kinase_ATP_BS"/>
</dbReference>
<dbReference type="FunFam" id="3.30.200.20:FF:000168">
    <property type="entry name" value="L-type lectin-domain containing receptor kinase IX.1"/>
    <property type="match status" value="1"/>
</dbReference>
<dbReference type="InterPro" id="IPR019825">
    <property type="entry name" value="Lectin_legB_Mn/Ca_BS"/>
</dbReference>
<keyword evidence="6" id="KW-0723">Serine/threonine-protein kinase</keyword>
<feature type="transmembrane region" description="Helical" evidence="20">
    <location>
        <begin position="12"/>
        <end position="31"/>
    </location>
</feature>
<keyword evidence="10" id="KW-0430">Lectin</keyword>
<evidence type="ECO:0000256" key="10">
    <source>
        <dbReference type="ARBA" id="ARBA00022734"/>
    </source>
</evidence>
<keyword evidence="12" id="KW-0418">Kinase</keyword>
<dbReference type="InterPro" id="IPR001220">
    <property type="entry name" value="Legume_lectin_dom"/>
</dbReference>
<comment type="similarity">
    <text evidence="3">In the C-terminal section; belongs to the protein kinase superfamily. Ser/Thr protein kinase family.</text>
</comment>
<dbReference type="SUPFAM" id="SSF49899">
    <property type="entry name" value="Concanavalin A-like lectins/glucanases"/>
    <property type="match status" value="1"/>
</dbReference>
<keyword evidence="23" id="KW-1185">Reference proteome</keyword>
<sequence length="689" mass="74967">MRRPFVFLPKLMVVAMSSTTVVPLLISFLFISTLPPCRPLSFSYNFSDPRTFDGSNIITVGTATLAQKDVSLIELTQNPDPTVEGVSNAVGRATYSKPMLLWDKATGEVTSFTTRFSFAIKHASDGIAFFLSSYPPELPPYHGGKYLGLVDGSTNATPAVVAVEFDTFHNDWDPYTDHIGIDVNSINSTAVEVLPMGTLTDRSEPMIALVSYNSSMKLLAVALQLERTDGGMRYELNSTVDLKSLLPPEVAIGFSAASGYSTELHRVLAWSFNSTLMEMNLVPAGTRPMPNKVPHFPSKRMIWVVAGAAGAAMLISVAFVGVLIRWFLMMRRRRRMNEEQAIADLEVCSMDDELKFENGAGPRRFRYGELAAATNNISEDGKLGEGGFGSVYKGSLSDLGVDVAVKRISKSSRQGRKEYVSEVTIISRLRHRNLVELVGWCHSNGELLLVYELVPNGSLDARLYGKGGSVLRWPSRYEIALGLGSALLYLHVECKKCVVHRDVKPSNVMLDASLGAKLGDFGLAKLLDHGSSLPTVVLAGTMGYMDPEYTASGRASTASDVYSFGIVLLEMCCGRRPRDDSVKPSLLEWVWDLYGRGAALEAADKRLDGDLDQAQMQRVLVVGLWCAHPDRGVRPSIKQALGVLQLEAPLPVLPRKMPVPTFSTSVAGPDADADGSTGRAGVYSSSMGR</sequence>
<evidence type="ECO:0000256" key="11">
    <source>
        <dbReference type="ARBA" id="ARBA00022741"/>
    </source>
</evidence>
<evidence type="ECO:0000256" key="13">
    <source>
        <dbReference type="ARBA" id="ARBA00022840"/>
    </source>
</evidence>
<comment type="similarity">
    <text evidence="2">In the N-terminal section; belongs to the leguminous lectin family.</text>
</comment>
<evidence type="ECO:0000256" key="17">
    <source>
        <dbReference type="ARBA" id="ARBA00023180"/>
    </source>
</evidence>
<dbReference type="Pfam" id="PF00069">
    <property type="entry name" value="Pkinase"/>
    <property type="match status" value="1"/>
</dbReference>
<dbReference type="PROSITE" id="PS00307">
    <property type="entry name" value="LECTIN_LEGUME_BETA"/>
    <property type="match status" value="1"/>
</dbReference>
<dbReference type="FunFam" id="1.10.510.10:FF:000240">
    <property type="entry name" value="Lectin-domain containing receptor kinase A4.3"/>
    <property type="match status" value="1"/>
</dbReference>
<dbReference type="STRING" id="4565.A0A3B6I352"/>
<dbReference type="Proteomes" id="UP000019116">
    <property type="component" value="Chromosome 4A"/>
</dbReference>
<reference evidence="22" key="1">
    <citation type="submission" date="2018-08" db="EMBL/GenBank/DDBJ databases">
        <authorList>
            <person name="Rossello M."/>
        </authorList>
    </citation>
    <scope>NUCLEOTIDE SEQUENCE [LARGE SCALE GENOMIC DNA]</scope>
    <source>
        <strain evidence="22">cv. Chinese Spring</strain>
    </source>
</reference>
<evidence type="ECO:0000256" key="15">
    <source>
        <dbReference type="ARBA" id="ARBA00023136"/>
    </source>
</evidence>
<dbReference type="SMART" id="SM00220">
    <property type="entry name" value="S_TKc"/>
    <property type="match status" value="1"/>
</dbReference>
<dbReference type="Gramene" id="TraesCS4A03G1172300.1">
    <property type="protein sequence ID" value="TraesCS4A03G1172300.1.CDS"/>
    <property type="gene ID" value="TraesCS4A03G1172300"/>
</dbReference>
<dbReference type="AlphaFoldDB" id="A0A3B6I352"/>
<dbReference type="OMA" id="REEYEMG"/>
<proteinExistence type="inferred from homology"/>
<evidence type="ECO:0000259" key="21">
    <source>
        <dbReference type="PROSITE" id="PS50011"/>
    </source>
</evidence>
<dbReference type="InterPro" id="IPR008271">
    <property type="entry name" value="Ser/Thr_kinase_AS"/>
</dbReference>
<evidence type="ECO:0000256" key="20">
    <source>
        <dbReference type="SAM" id="Phobius"/>
    </source>
</evidence>
<dbReference type="Gene3D" id="3.30.200.20">
    <property type="entry name" value="Phosphorylase Kinase, domain 1"/>
    <property type="match status" value="1"/>
</dbReference>
<evidence type="ECO:0000256" key="4">
    <source>
        <dbReference type="ARBA" id="ARBA00012513"/>
    </source>
</evidence>
<keyword evidence="8 20" id="KW-0812">Transmembrane</keyword>
<feature type="domain" description="Protein kinase" evidence="21">
    <location>
        <begin position="377"/>
        <end position="653"/>
    </location>
</feature>
<feature type="region of interest" description="Disordered" evidence="19">
    <location>
        <begin position="665"/>
        <end position="689"/>
    </location>
</feature>
<evidence type="ECO:0000256" key="9">
    <source>
        <dbReference type="ARBA" id="ARBA00022729"/>
    </source>
</evidence>
<keyword evidence="7" id="KW-0808">Transferase</keyword>
<dbReference type="InterPro" id="IPR050528">
    <property type="entry name" value="L-type_Lectin-RKs"/>
</dbReference>
<dbReference type="Gene3D" id="1.10.510.10">
    <property type="entry name" value="Transferase(Phosphotransferase) domain 1"/>
    <property type="match status" value="1"/>
</dbReference>
<organism evidence="22">
    <name type="scientific">Triticum aestivum</name>
    <name type="common">Wheat</name>
    <dbReference type="NCBI Taxonomy" id="4565"/>
    <lineage>
        <taxon>Eukaryota</taxon>
        <taxon>Viridiplantae</taxon>
        <taxon>Streptophyta</taxon>
        <taxon>Embryophyta</taxon>
        <taxon>Tracheophyta</taxon>
        <taxon>Spermatophyta</taxon>
        <taxon>Magnoliopsida</taxon>
        <taxon>Liliopsida</taxon>
        <taxon>Poales</taxon>
        <taxon>Poaceae</taxon>
        <taxon>BOP clade</taxon>
        <taxon>Pooideae</taxon>
        <taxon>Triticodae</taxon>
        <taxon>Triticeae</taxon>
        <taxon>Triticinae</taxon>
        <taxon>Triticum</taxon>
    </lineage>
</organism>
<reference evidence="22" key="2">
    <citation type="submission" date="2018-10" db="UniProtKB">
        <authorList>
            <consortium name="EnsemblPlants"/>
        </authorList>
    </citation>
    <scope>IDENTIFICATION</scope>
</reference>
<evidence type="ECO:0000313" key="22">
    <source>
        <dbReference type="EnsemblPlants" id="TraesCS4A02G466600.1"/>
    </source>
</evidence>
<dbReference type="Gramene" id="TraesCS4A02G466600.1">
    <property type="protein sequence ID" value="TraesCS4A02G466600.1"/>
    <property type="gene ID" value="TraesCS4A02G466600"/>
</dbReference>
<evidence type="ECO:0000256" key="14">
    <source>
        <dbReference type="ARBA" id="ARBA00022989"/>
    </source>
</evidence>
<dbReference type="SUPFAM" id="SSF56112">
    <property type="entry name" value="Protein kinase-like (PK-like)"/>
    <property type="match status" value="1"/>
</dbReference>
<dbReference type="Gene3D" id="2.60.120.200">
    <property type="match status" value="1"/>
</dbReference>
<dbReference type="SMR" id="A0A3B6I352"/>
<accession>A0A3B6I352</accession>
<keyword evidence="16" id="KW-0675">Receptor</keyword>
<evidence type="ECO:0000256" key="2">
    <source>
        <dbReference type="ARBA" id="ARBA00008536"/>
    </source>
</evidence>
<dbReference type="InterPro" id="IPR011009">
    <property type="entry name" value="Kinase-like_dom_sf"/>
</dbReference>
<keyword evidence="9" id="KW-0732">Signal</keyword>
<dbReference type="GO" id="GO:0030246">
    <property type="term" value="F:carbohydrate binding"/>
    <property type="evidence" value="ECO:0007669"/>
    <property type="project" value="UniProtKB-KW"/>
</dbReference>